<dbReference type="InterPro" id="IPR001466">
    <property type="entry name" value="Beta-lactam-related"/>
</dbReference>
<dbReference type="PANTHER" id="PTHR43283:SF3">
    <property type="entry name" value="BETA-LACTAMASE FAMILY PROTEIN (AFU_ORTHOLOGUE AFUA_5G07500)"/>
    <property type="match status" value="1"/>
</dbReference>
<proteinExistence type="predicted"/>
<keyword evidence="5" id="KW-1185">Reference proteome</keyword>
<reference evidence="4 5" key="1">
    <citation type="submission" date="2023-09" db="EMBL/GenBank/DDBJ databases">
        <authorList>
            <person name="Rey-Velasco X."/>
        </authorList>
    </citation>
    <scope>NUCLEOTIDE SEQUENCE [LARGE SCALE GENOMIC DNA]</scope>
    <source>
        <strain evidence="4 5">F188</strain>
    </source>
</reference>
<dbReference type="PROSITE" id="PS51257">
    <property type="entry name" value="PROKAR_LIPOPROTEIN"/>
    <property type="match status" value="1"/>
</dbReference>
<protein>
    <submittedName>
        <fullName evidence="4">Serine hydrolase domain-containing protein</fullName>
        <ecNumber evidence="4">3.1.1.103</ecNumber>
    </submittedName>
</protein>
<evidence type="ECO:0000256" key="1">
    <source>
        <dbReference type="SAM" id="MobiDB-lite"/>
    </source>
</evidence>
<gene>
    <name evidence="4" type="ORF">RM549_04665</name>
</gene>
<accession>A0ABU3DZH4</accession>
<dbReference type="InterPro" id="IPR050789">
    <property type="entry name" value="Diverse_Enzym_Activities"/>
</dbReference>
<evidence type="ECO:0000256" key="2">
    <source>
        <dbReference type="SAM" id="SignalP"/>
    </source>
</evidence>
<organism evidence="4 5">
    <name type="scientific">Autumnicola patrickiae</name>
    <dbReference type="NCBI Taxonomy" id="3075591"/>
    <lineage>
        <taxon>Bacteria</taxon>
        <taxon>Pseudomonadati</taxon>
        <taxon>Bacteroidota</taxon>
        <taxon>Flavobacteriia</taxon>
        <taxon>Flavobacteriales</taxon>
        <taxon>Flavobacteriaceae</taxon>
        <taxon>Autumnicola</taxon>
    </lineage>
</organism>
<dbReference type="PANTHER" id="PTHR43283">
    <property type="entry name" value="BETA-LACTAMASE-RELATED"/>
    <property type="match status" value="1"/>
</dbReference>
<dbReference type="SUPFAM" id="SSF56601">
    <property type="entry name" value="beta-lactamase/transpeptidase-like"/>
    <property type="match status" value="1"/>
</dbReference>
<evidence type="ECO:0000313" key="5">
    <source>
        <dbReference type="Proteomes" id="UP001261624"/>
    </source>
</evidence>
<dbReference type="EMBL" id="JAVRHM010000003">
    <property type="protein sequence ID" value="MDT0689065.1"/>
    <property type="molecule type" value="Genomic_DNA"/>
</dbReference>
<sequence length="448" mass="50035">MKIANSFSILFAAIIFSCNTISAQKDTNPQSFNHTAEIERFDVNAKEINNIDSLLQSFVDEKKVSSVTAFVAKEGNVIYKKAFGLKDVENEVPAKVDDYYVLFSQTKAITTVAFMTLVEKGLVAIEDPVSKYFPEIPDQVVTKVNEDGTYETRPVETPMTFAHLMSHSSGLNAGLVGEIRRAEGKKAGVPAGFGGSIPDEKPKGQRSFGGNPDSKYLEEEMLALAEYPLGFDPGSEWNYHISTNMLAYMVERISGQPFREYVKETILNPLGMNETDWYYKPEALKRFVKPYSAVEGELKSGSTMYTEGAISSEQTYTEGAIGLNGPIEDYAKFCQMLLNKGEFNGNRILEPETIETMTTVNRLPEENSGGKGFKFGLGFELYNNLKKPVPAVSNTAYAWGGMLGTEYIIDPENDLIALFYINMFEREPLYPIFLNKVYDLFDDQLKSE</sequence>
<feature type="chain" id="PRO_5046432713" evidence="2">
    <location>
        <begin position="24"/>
        <end position="448"/>
    </location>
</feature>
<comment type="caution">
    <text evidence="4">The sequence shown here is derived from an EMBL/GenBank/DDBJ whole genome shotgun (WGS) entry which is preliminary data.</text>
</comment>
<dbReference type="Pfam" id="PF00144">
    <property type="entry name" value="Beta-lactamase"/>
    <property type="match status" value="1"/>
</dbReference>
<evidence type="ECO:0000259" key="3">
    <source>
        <dbReference type="Pfam" id="PF00144"/>
    </source>
</evidence>
<feature type="domain" description="Beta-lactamase-related" evidence="3">
    <location>
        <begin position="51"/>
        <end position="426"/>
    </location>
</feature>
<dbReference type="EC" id="3.1.1.103" evidence="4"/>
<dbReference type="GO" id="GO:0016787">
    <property type="term" value="F:hydrolase activity"/>
    <property type="evidence" value="ECO:0007669"/>
    <property type="project" value="UniProtKB-KW"/>
</dbReference>
<feature type="signal peptide" evidence="2">
    <location>
        <begin position="1"/>
        <end position="23"/>
    </location>
</feature>
<keyword evidence="2" id="KW-0732">Signal</keyword>
<dbReference type="Proteomes" id="UP001261624">
    <property type="component" value="Unassembled WGS sequence"/>
</dbReference>
<dbReference type="RefSeq" id="WP_311682218.1">
    <property type="nucleotide sequence ID" value="NZ_JAVRHM010000003.1"/>
</dbReference>
<dbReference type="InterPro" id="IPR012338">
    <property type="entry name" value="Beta-lactam/transpept-like"/>
</dbReference>
<dbReference type="Gene3D" id="3.40.710.10">
    <property type="entry name" value="DD-peptidase/beta-lactamase superfamily"/>
    <property type="match status" value="1"/>
</dbReference>
<feature type="region of interest" description="Disordered" evidence="1">
    <location>
        <begin position="190"/>
        <end position="212"/>
    </location>
</feature>
<evidence type="ECO:0000313" key="4">
    <source>
        <dbReference type="EMBL" id="MDT0689065.1"/>
    </source>
</evidence>
<keyword evidence="4" id="KW-0378">Hydrolase</keyword>
<name>A0ABU3DZH4_9FLAO</name>